<evidence type="ECO:0000313" key="7">
    <source>
        <dbReference type="EMBL" id="GGF15821.1"/>
    </source>
</evidence>
<evidence type="ECO:0000256" key="4">
    <source>
        <dbReference type="ARBA" id="ARBA00022842"/>
    </source>
</evidence>
<reference evidence="8" key="1">
    <citation type="journal article" date="2019" name="Int. J. Syst. Evol. Microbiol.">
        <title>The Global Catalogue of Microorganisms (GCM) 10K type strain sequencing project: providing services to taxonomists for standard genome sequencing and annotation.</title>
        <authorList>
            <consortium name="The Broad Institute Genomics Platform"/>
            <consortium name="The Broad Institute Genome Sequencing Center for Infectious Disease"/>
            <person name="Wu L."/>
            <person name="Ma J."/>
        </authorList>
    </citation>
    <scope>NUCLEOTIDE SEQUENCE [LARGE SCALE GENOMIC DNA]</scope>
    <source>
        <strain evidence="8">CGMCC 1.15197</strain>
    </source>
</reference>
<gene>
    <name evidence="7" type="primary">cafA</name>
    <name evidence="7" type="ORF">GCM10011383_28920</name>
</gene>
<comment type="cofactor">
    <cofactor evidence="1">
        <name>Mg(2+)</name>
        <dbReference type="ChEBI" id="CHEBI:18420"/>
    </cofactor>
</comment>
<dbReference type="Proteomes" id="UP000632273">
    <property type="component" value="Unassembled WGS sequence"/>
</dbReference>
<dbReference type="InterPro" id="IPR004659">
    <property type="entry name" value="RNase_E/G"/>
</dbReference>
<organism evidence="7 8">
    <name type="scientific">Hymenobacter cavernae</name>
    <dbReference type="NCBI Taxonomy" id="2044852"/>
    <lineage>
        <taxon>Bacteria</taxon>
        <taxon>Pseudomonadati</taxon>
        <taxon>Bacteroidota</taxon>
        <taxon>Cytophagia</taxon>
        <taxon>Cytophagales</taxon>
        <taxon>Hymenobacteraceae</taxon>
        <taxon>Hymenobacter</taxon>
    </lineage>
</organism>
<proteinExistence type="predicted"/>
<dbReference type="PANTHER" id="PTHR30001">
    <property type="entry name" value="RIBONUCLEASE"/>
    <property type="match status" value="1"/>
</dbReference>
<dbReference type="PANTHER" id="PTHR30001:SF0">
    <property type="entry name" value="RIBONUCLEASE G"/>
    <property type="match status" value="1"/>
</dbReference>
<dbReference type="SMART" id="SM00316">
    <property type="entry name" value="S1"/>
    <property type="match status" value="1"/>
</dbReference>
<keyword evidence="8" id="KW-1185">Reference proteome</keyword>
<comment type="caution">
    <text evidence="7">The sequence shown here is derived from an EMBL/GenBank/DDBJ whole genome shotgun (WGS) entry which is preliminary data.</text>
</comment>
<keyword evidence="2" id="KW-0479">Metal-binding</keyword>
<dbReference type="SUPFAM" id="SSF50249">
    <property type="entry name" value="Nucleic acid-binding proteins"/>
    <property type="match status" value="1"/>
</dbReference>
<evidence type="ECO:0000259" key="6">
    <source>
        <dbReference type="SMART" id="SM00316"/>
    </source>
</evidence>
<dbReference type="EMBL" id="BMHT01000005">
    <property type="protein sequence ID" value="GGF15821.1"/>
    <property type="molecule type" value="Genomic_DNA"/>
</dbReference>
<dbReference type="InterPro" id="IPR012340">
    <property type="entry name" value="NA-bd_OB-fold"/>
</dbReference>
<dbReference type="InterPro" id="IPR003029">
    <property type="entry name" value="S1_domain"/>
</dbReference>
<accession>A0ABQ1UE16</accession>
<dbReference type="Gene3D" id="2.40.50.140">
    <property type="entry name" value="Nucleic acid-binding proteins"/>
    <property type="match status" value="1"/>
</dbReference>
<dbReference type="NCBIfam" id="TIGR00757">
    <property type="entry name" value="RNaseEG"/>
    <property type="match status" value="1"/>
</dbReference>
<evidence type="ECO:0000256" key="2">
    <source>
        <dbReference type="ARBA" id="ARBA00022723"/>
    </source>
</evidence>
<evidence type="ECO:0000313" key="8">
    <source>
        <dbReference type="Proteomes" id="UP000632273"/>
    </source>
</evidence>
<evidence type="ECO:0000256" key="5">
    <source>
        <dbReference type="ARBA" id="ARBA00022884"/>
    </source>
</evidence>
<name>A0ABQ1UE16_9BACT</name>
<evidence type="ECO:0000256" key="1">
    <source>
        <dbReference type="ARBA" id="ARBA00001946"/>
    </source>
</evidence>
<feature type="domain" description="S1 motif" evidence="6">
    <location>
        <begin position="57"/>
        <end position="161"/>
    </location>
</feature>
<keyword evidence="5" id="KW-0694">RNA-binding</keyword>
<dbReference type="CDD" id="cd04453">
    <property type="entry name" value="S1_RNase_E"/>
    <property type="match status" value="1"/>
</dbReference>
<dbReference type="InterPro" id="IPR019307">
    <property type="entry name" value="RNA-bd_AU-1/RNase_E/G"/>
</dbReference>
<keyword evidence="4" id="KW-0460">Magnesium</keyword>
<sequence length="555" mass="62115">MWVSGGSGAIQERDAVTTDTLSNELVINSTQEGERIALLQDKRLIEYHFDRNDTNYSVGDIFLGTVKKVMPGLNAAFIDIGYQKDAFLHYGDLGEQFPSLSKWVKGVQSQKITVGALKNFQLEGPLDKVGKAADIFKKGQQLLVQIVKEPISTKGPRLSTDISMAGRYLVLVPFSNTISISKKIVSKTERERLKRLIASIKPDNFGVIIRTVAEGREVAELDKDMQSMVANWEQLFQTLRTAKERDKILGELGRTSSMLRDMLNESFDAITVDSTAMYEEMHGYLEKIAPDKVNLLKHYTGKVKLFEQANIEKQLKTLFGKTVTVPGGGYLVIEHTEALHVIDVNSGNKSNQESDQEATALAVNLSAAKEVARQLRLRDMGGIIVVDFIDMKSPDSRKKVEDAVKDIMKSDKARFTILPITKFGLLQITRQRVRPAENIVTGEVCPTCGGTGKISASILVTDEIDNSIEDLLVTQNQSGITLYVHPFLHAYYTKGLVSKQMKWYLKYYKWVKVVKDTSLGLTDYRIEDERGEEIELHSPAAAMARLQDREIEITD</sequence>
<protein>
    <submittedName>
        <fullName evidence="7">Ribonuclease G</fullName>
    </submittedName>
</protein>
<keyword evidence="3" id="KW-0378">Hydrolase</keyword>
<dbReference type="Pfam" id="PF10150">
    <property type="entry name" value="RNase_E_G"/>
    <property type="match status" value="1"/>
</dbReference>
<evidence type="ECO:0000256" key="3">
    <source>
        <dbReference type="ARBA" id="ARBA00022801"/>
    </source>
</evidence>